<dbReference type="EMBL" id="JABANM010005986">
    <property type="protein sequence ID" value="KAF4746663.1"/>
    <property type="molecule type" value="Genomic_DNA"/>
</dbReference>
<protein>
    <submittedName>
        <fullName evidence="3">Uncharacterized protein</fullName>
    </submittedName>
</protein>
<evidence type="ECO:0000313" key="5">
    <source>
        <dbReference type="Proteomes" id="UP000574390"/>
    </source>
</evidence>
<feature type="compositionally biased region" description="Polar residues" evidence="1">
    <location>
        <begin position="299"/>
        <end position="317"/>
    </location>
</feature>
<dbReference type="AlphaFoldDB" id="A0A7J6TN02"/>
<evidence type="ECO:0000256" key="1">
    <source>
        <dbReference type="SAM" id="MobiDB-lite"/>
    </source>
</evidence>
<feature type="region of interest" description="Disordered" evidence="1">
    <location>
        <begin position="171"/>
        <end position="197"/>
    </location>
</feature>
<organism evidence="3 5">
    <name type="scientific">Perkinsus olseni</name>
    <name type="common">Perkinsus atlanticus</name>
    <dbReference type="NCBI Taxonomy" id="32597"/>
    <lineage>
        <taxon>Eukaryota</taxon>
        <taxon>Sar</taxon>
        <taxon>Alveolata</taxon>
        <taxon>Perkinsozoa</taxon>
        <taxon>Perkinsea</taxon>
        <taxon>Perkinsida</taxon>
        <taxon>Perkinsidae</taxon>
        <taxon>Perkinsus</taxon>
    </lineage>
</organism>
<dbReference type="Proteomes" id="UP000553632">
    <property type="component" value="Unassembled WGS sequence"/>
</dbReference>
<reference evidence="4 5" key="1">
    <citation type="submission" date="2020-04" db="EMBL/GenBank/DDBJ databases">
        <title>Perkinsus olseni comparative genomics.</title>
        <authorList>
            <person name="Bogema D.R."/>
        </authorList>
    </citation>
    <scope>NUCLEOTIDE SEQUENCE [LARGE SCALE GENOMIC DNA]</scope>
    <source>
        <strain evidence="3">ATCC PRA-205</strain>
        <strain evidence="2 4">ATCC PRA-207</strain>
    </source>
</reference>
<name>A0A7J6TN02_PEROL</name>
<gene>
    <name evidence="3" type="ORF">FOZ62_001688</name>
    <name evidence="2" type="ORF">FOZ63_005111</name>
</gene>
<accession>A0A7J6TN02</accession>
<proteinExistence type="predicted"/>
<evidence type="ECO:0000313" key="4">
    <source>
        <dbReference type="Proteomes" id="UP000553632"/>
    </source>
</evidence>
<dbReference type="EMBL" id="JABANO010028194">
    <property type="protein sequence ID" value="KAF4715574.1"/>
    <property type="molecule type" value="Genomic_DNA"/>
</dbReference>
<keyword evidence="4" id="KW-1185">Reference proteome</keyword>
<feature type="region of interest" description="Disordered" evidence="1">
    <location>
        <begin position="22"/>
        <end position="50"/>
    </location>
</feature>
<feature type="region of interest" description="Disordered" evidence="1">
    <location>
        <begin position="276"/>
        <end position="326"/>
    </location>
</feature>
<dbReference type="Proteomes" id="UP000574390">
    <property type="component" value="Unassembled WGS sequence"/>
</dbReference>
<comment type="caution">
    <text evidence="3">The sequence shown here is derived from an EMBL/GenBank/DDBJ whole genome shotgun (WGS) entry which is preliminary data.</text>
</comment>
<sequence length="326" mass="35587">MGGREFKRSDGYTHSMLDLTVVPGPTGPIHAVAEEPEEQQGDESVQVGTPQVVSRPPQYRYQLTSYGQFFVSKSYDTIDFPLESVREDVRNVWPHLAADNVQFFYCYDKAGRSWEMTEESSMSGLFDSFAEETVRSDGHTILILKLKVGFQGIDHEGEREGAMGASTEFASATPPLSIEGDRQEPPVRGSSDLEHSAGSASDSWILSATKEKVWPGLTGDGIHLVCYDKAGNPRKIKEASMAGLFDCFAEETVRPDGRTILILKLEVVFTEEVINDESPSTGSVSATPPPSVEGDHQESSVCQLSDADQSVSPTSDSWVLPVTGEK</sequence>
<feature type="compositionally biased region" description="Basic and acidic residues" evidence="1">
    <location>
        <begin position="179"/>
        <end position="195"/>
    </location>
</feature>
<evidence type="ECO:0000313" key="2">
    <source>
        <dbReference type="EMBL" id="KAF4715574.1"/>
    </source>
</evidence>
<evidence type="ECO:0000313" key="3">
    <source>
        <dbReference type="EMBL" id="KAF4746663.1"/>
    </source>
</evidence>
<feature type="compositionally biased region" description="Polar residues" evidence="1">
    <location>
        <begin position="277"/>
        <end position="286"/>
    </location>
</feature>